<keyword evidence="8" id="KW-1000">Mitochondrion outer membrane</keyword>
<dbReference type="GO" id="GO:0016887">
    <property type="term" value="F:ATP hydrolysis activity"/>
    <property type="evidence" value="ECO:0007669"/>
    <property type="project" value="RHEA"/>
</dbReference>
<evidence type="ECO:0000256" key="18">
    <source>
        <dbReference type="ARBA" id="ARBA00048778"/>
    </source>
</evidence>
<keyword evidence="24" id="KW-1185">Reference proteome</keyword>
<keyword evidence="6" id="KW-0677">Repeat</keyword>
<evidence type="ECO:0000256" key="11">
    <source>
        <dbReference type="ARBA" id="ARBA00022989"/>
    </source>
</evidence>
<dbReference type="InterPro" id="IPR018247">
    <property type="entry name" value="EF_Hand_1_Ca_BS"/>
</dbReference>
<dbReference type="GO" id="GO:0005741">
    <property type="term" value="C:mitochondrial outer membrane"/>
    <property type="evidence" value="ECO:0007669"/>
    <property type="project" value="UniProtKB-SubCell"/>
</dbReference>
<keyword evidence="13" id="KW-0342">GTP-binding</keyword>
<accession>A0A4W4EKJ1</accession>
<reference evidence="24" key="1">
    <citation type="journal article" date="2014" name="Science">
        <title>Nonhuman genetics. Genomic basis for the convergent evolution of electric organs.</title>
        <authorList>
            <person name="Gallant J.R."/>
            <person name="Traeger L.L."/>
            <person name="Volkening J.D."/>
            <person name="Moffett H."/>
            <person name="Chen P.H."/>
            <person name="Novina C.D."/>
            <person name="Phillips G.N.Jr."/>
            <person name="Anand R."/>
            <person name="Wells G.B."/>
            <person name="Pinch M."/>
            <person name="Guth R."/>
            <person name="Unguez G.A."/>
            <person name="Albert J.S."/>
            <person name="Zakon H.H."/>
            <person name="Samanta M.P."/>
            <person name="Sussman M.R."/>
        </authorList>
    </citation>
    <scope>NUCLEOTIDE SEQUENCE [LARGE SCALE GENOMIC DNA]</scope>
</reference>
<dbReference type="Pfam" id="PF08356">
    <property type="entry name" value="EF_assoc_2"/>
    <property type="match status" value="1"/>
</dbReference>
<keyword evidence="14 21" id="KW-0472">Membrane</keyword>
<dbReference type="GO" id="GO:0005525">
    <property type="term" value="F:GTP binding"/>
    <property type="evidence" value="ECO:0007669"/>
    <property type="project" value="UniProtKB-KW"/>
</dbReference>
<evidence type="ECO:0000256" key="19">
    <source>
        <dbReference type="ARBA" id="ARBA00049117"/>
    </source>
</evidence>
<evidence type="ECO:0000256" key="17">
    <source>
        <dbReference type="ARBA" id="ARBA00047358"/>
    </source>
</evidence>
<evidence type="ECO:0000256" key="20">
    <source>
        <dbReference type="ARBA" id="ARBA00093331"/>
    </source>
</evidence>
<reference evidence="23" key="3">
    <citation type="submission" date="2020-05" db="EMBL/GenBank/DDBJ databases">
        <title>Electrophorus electricus (electric eel) genome, fEleEle1, primary haplotype.</title>
        <authorList>
            <person name="Myers G."/>
            <person name="Meyer A."/>
            <person name="Fedrigo O."/>
            <person name="Formenti G."/>
            <person name="Rhie A."/>
            <person name="Tracey A."/>
            <person name="Sims Y."/>
            <person name="Jarvis E.D."/>
        </authorList>
    </citation>
    <scope>NUCLEOTIDE SEQUENCE [LARGE SCALE GENOMIC DNA]</scope>
</reference>
<evidence type="ECO:0000256" key="6">
    <source>
        <dbReference type="ARBA" id="ARBA00022737"/>
    </source>
</evidence>
<evidence type="ECO:0000313" key="24">
    <source>
        <dbReference type="Proteomes" id="UP000314983"/>
    </source>
</evidence>
<dbReference type="InterPro" id="IPR027417">
    <property type="entry name" value="P-loop_NTPase"/>
</dbReference>
<dbReference type="GeneTree" id="ENSGT00940000155641"/>
<comment type="catalytic activity">
    <reaction evidence="19">
        <text>GTP + H2O = GDP + phosphate + H(+)</text>
        <dbReference type="Rhea" id="RHEA:19669"/>
        <dbReference type="ChEBI" id="CHEBI:15377"/>
        <dbReference type="ChEBI" id="CHEBI:15378"/>
        <dbReference type="ChEBI" id="CHEBI:37565"/>
        <dbReference type="ChEBI" id="CHEBI:43474"/>
        <dbReference type="ChEBI" id="CHEBI:58189"/>
    </reaction>
    <physiologicalReaction direction="left-to-right" evidence="19">
        <dbReference type="Rhea" id="RHEA:19670"/>
    </physiologicalReaction>
</comment>
<evidence type="ECO:0000256" key="12">
    <source>
        <dbReference type="ARBA" id="ARBA00023128"/>
    </source>
</evidence>
<comment type="catalytic activity">
    <reaction evidence="17">
        <text>UTP + H2O = UDP + phosphate + H(+)</text>
        <dbReference type="Rhea" id="RHEA:64900"/>
        <dbReference type="ChEBI" id="CHEBI:15377"/>
        <dbReference type="ChEBI" id="CHEBI:15378"/>
        <dbReference type="ChEBI" id="CHEBI:43474"/>
        <dbReference type="ChEBI" id="CHEBI:46398"/>
        <dbReference type="ChEBI" id="CHEBI:58223"/>
    </reaction>
    <physiologicalReaction direction="left-to-right" evidence="17">
        <dbReference type="Rhea" id="RHEA:64901"/>
    </physiologicalReaction>
</comment>
<reference evidence="23" key="5">
    <citation type="submission" date="2025-09" db="UniProtKB">
        <authorList>
            <consortium name="Ensembl"/>
        </authorList>
    </citation>
    <scope>IDENTIFICATION</scope>
</reference>
<keyword evidence="5" id="KW-0479">Metal-binding</keyword>
<evidence type="ECO:0000259" key="22">
    <source>
        <dbReference type="PROSITE" id="PS50222"/>
    </source>
</evidence>
<dbReference type="GO" id="GO:0003924">
    <property type="term" value="F:GTPase activity"/>
    <property type="evidence" value="ECO:0007669"/>
    <property type="project" value="InterPro"/>
</dbReference>
<dbReference type="FunFam" id="3.40.50.300:FF:000553">
    <property type="entry name" value="Mitochondrial Rho GTPase"/>
    <property type="match status" value="1"/>
</dbReference>
<dbReference type="CDD" id="cd01892">
    <property type="entry name" value="Miro2"/>
    <property type="match status" value="1"/>
</dbReference>
<evidence type="ECO:0000256" key="16">
    <source>
        <dbReference type="ARBA" id="ARBA00042451"/>
    </source>
</evidence>
<dbReference type="AlphaFoldDB" id="A0A4W4EKJ1"/>
<dbReference type="InterPro" id="IPR021181">
    <property type="entry name" value="Miro"/>
</dbReference>
<dbReference type="Pfam" id="PF08355">
    <property type="entry name" value="EF_assoc_1"/>
    <property type="match status" value="1"/>
</dbReference>
<sequence length="566" mass="63735">KDHRITVIFLGETSKVGKTSLIMSLVSEEFPDVVPYKVEEITIPADVTPERVPTHIVDYSGSDTQDHVICIVYSVNNKKVPLILVGNKSDLVEHSCMDTILPIMNKYIEIETCVECSAKSLKNISELFYYAQKAVLHPTGPLYCLDQKEMKPSCIKALKRIFKVSDLDNDGILNDNELNFFQRVCFNTPLAPQALEDVKNVVRKNIADGVCEEGLTLQGFLFLHTLFIQRGRHETTWAVLRCFGYDDALELHQDYLFPPLKIPPECSTELNHNASLFLQAVFEKHDKDRDCALSPEELKDLFDVFPYMPWGPDVNNTVCTNELGWITYQGFLSQWMLTTYLDVQRCLEYLGYLGYSIVAEQESQAAAITVTRTKAQDLQKRQTQRSVFLCNVFGGPSSGKSGFLQALLGRNLMVYVQQFLHEIFSDFDLLSESDLSCDVACLIYDVSNPCSFEYCAQVFKQCFQDGVVPCMVVAAKADQPEEAQQYCVSPPEFCRTHKMPPPQAFTCNTAGPPAKDVFVKLATMATYPHMAHVDLTNSALWLRASVGAALFAVLGFTVYRLLLRAR</sequence>
<dbReference type="FunFam" id="1.10.238.10:FF:000021">
    <property type="entry name" value="Mitochondrial Rho GTPase"/>
    <property type="match status" value="1"/>
</dbReference>
<name>A0A4W4EKJ1_ELEEL</name>
<evidence type="ECO:0000256" key="21">
    <source>
        <dbReference type="SAM" id="Phobius"/>
    </source>
</evidence>
<evidence type="ECO:0000256" key="9">
    <source>
        <dbReference type="ARBA" id="ARBA00022801"/>
    </source>
</evidence>
<dbReference type="InterPro" id="IPR052266">
    <property type="entry name" value="Miro-EF-hand_domain"/>
</dbReference>
<dbReference type="GO" id="GO:0005509">
    <property type="term" value="F:calcium ion binding"/>
    <property type="evidence" value="ECO:0007669"/>
    <property type="project" value="InterPro"/>
</dbReference>
<organism evidence="23 24">
    <name type="scientific">Electrophorus electricus</name>
    <name type="common">Electric eel</name>
    <name type="synonym">Gymnotus electricus</name>
    <dbReference type="NCBI Taxonomy" id="8005"/>
    <lineage>
        <taxon>Eukaryota</taxon>
        <taxon>Metazoa</taxon>
        <taxon>Chordata</taxon>
        <taxon>Craniata</taxon>
        <taxon>Vertebrata</taxon>
        <taxon>Euteleostomi</taxon>
        <taxon>Actinopterygii</taxon>
        <taxon>Neopterygii</taxon>
        <taxon>Teleostei</taxon>
        <taxon>Ostariophysi</taxon>
        <taxon>Gymnotiformes</taxon>
        <taxon>Gymnotoidei</taxon>
        <taxon>Gymnotidae</taxon>
        <taxon>Electrophorus</taxon>
    </lineage>
</organism>
<keyword evidence="11 21" id="KW-1133">Transmembrane helix</keyword>
<evidence type="ECO:0000256" key="7">
    <source>
        <dbReference type="ARBA" id="ARBA00022741"/>
    </source>
</evidence>
<comment type="catalytic activity">
    <reaction evidence="18">
        <text>ATP + H2O = ADP + phosphate + H(+)</text>
        <dbReference type="Rhea" id="RHEA:13065"/>
        <dbReference type="ChEBI" id="CHEBI:15377"/>
        <dbReference type="ChEBI" id="CHEBI:15378"/>
        <dbReference type="ChEBI" id="CHEBI:30616"/>
        <dbReference type="ChEBI" id="CHEBI:43474"/>
        <dbReference type="ChEBI" id="CHEBI:456216"/>
    </reaction>
    <physiologicalReaction direction="left-to-right" evidence="18">
        <dbReference type="Rhea" id="RHEA:13066"/>
    </physiologicalReaction>
</comment>
<dbReference type="SUPFAM" id="SSF52540">
    <property type="entry name" value="P-loop containing nucleoside triphosphate hydrolases"/>
    <property type="match status" value="2"/>
</dbReference>
<keyword evidence="12" id="KW-0496">Mitochondrion</keyword>
<dbReference type="InterPro" id="IPR001806">
    <property type="entry name" value="Small_GTPase"/>
</dbReference>
<dbReference type="InterPro" id="IPR013567">
    <property type="entry name" value="EF_hand_assoc_2"/>
</dbReference>
<keyword evidence="10" id="KW-0106">Calcium</keyword>
<keyword evidence="4 21" id="KW-0812">Transmembrane</keyword>
<dbReference type="SMART" id="SM00054">
    <property type="entry name" value="EFh"/>
    <property type="match status" value="2"/>
</dbReference>
<evidence type="ECO:0000256" key="5">
    <source>
        <dbReference type="ARBA" id="ARBA00022723"/>
    </source>
</evidence>
<dbReference type="PANTHER" id="PTHR46819">
    <property type="entry name" value="EF-HAND CALCIUM-BINDING DOMAIN-CONTAINING PROTEIN 7"/>
    <property type="match status" value="1"/>
</dbReference>
<keyword evidence="7" id="KW-0547">Nucleotide-binding</keyword>
<dbReference type="SMART" id="SM00174">
    <property type="entry name" value="RHO"/>
    <property type="match status" value="1"/>
</dbReference>
<feature type="transmembrane region" description="Helical" evidence="21">
    <location>
        <begin position="540"/>
        <end position="562"/>
    </location>
</feature>
<dbReference type="InterPro" id="IPR013566">
    <property type="entry name" value="EF_hand_assoc_1"/>
</dbReference>
<evidence type="ECO:0000256" key="13">
    <source>
        <dbReference type="ARBA" id="ARBA00023134"/>
    </source>
</evidence>
<dbReference type="PROSITE" id="PS00018">
    <property type="entry name" value="EF_HAND_1"/>
    <property type="match status" value="1"/>
</dbReference>
<evidence type="ECO:0000313" key="23">
    <source>
        <dbReference type="Ensembl" id="ENSEEEP00000012650.2"/>
    </source>
</evidence>
<evidence type="ECO:0000256" key="14">
    <source>
        <dbReference type="ARBA" id="ARBA00023136"/>
    </source>
</evidence>
<dbReference type="Gene3D" id="3.40.50.300">
    <property type="entry name" value="P-loop containing nucleotide triphosphate hydrolases"/>
    <property type="match status" value="3"/>
</dbReference>
<protein>
    <recommendedName>
        <fullName evidence="15">Mitochondrial Rho GTPase 2</fullName>
    </recommendedName>
    <alternativeName>
        <fullName evidence="16">Ras homolog gene family member T2</fullName>
    </alternativeName>
</protein>
<evidence type="ECO:0000256" key="3">
    <source>
        <dbReference type="ARBA" id="ARBA00011738"/>
    </source>
</evidence>
<dbReference type="Gene3D" id="1.10.238.10">
    <property type="entry name" value="EF-hand"/>
    <property type="match status" value="2"/>
</dbReference>
<dbReference type="FunFam" id="1.10.238.10:FF:000011">
    <property type="entry name" value="Mitochondrial Rho GTPase"/>
    <property type="match status" value="1"/>
</dbReference>
<dbReference type="GO" id="GO:0007005">
    <property type="term" value="P:mitochondrion organization"/>
    <property type="evidence" value="ECO:0007669"/>
    <property type="project" value="InterPro"/>
</dbReference>
<evidence type="ECO:0000256" key="8">
    <source>
        <dbReference type="ARBA" id="ARBA00022787"/>
    </source>
</evidence>
<dbReference type="PIRSF" id="PIRSF037488">
    <property type="entry name" value="Mt_Rho_GTPase"/>
    <property type="match status" value="1"/>
</dbReference>
<dbReference type="Proteomes" id="UP000314983">
    <property type="component" value="Chromosome 1"/>
</dbReference>
<comment type="subunit">
    <text evidence="3">Homodimer.</text>
</comment>
<evidence type="ECO:0000256" key="4">
    <source>
        <dbReference type="ARBA" id="ARBA00022692"/>
    </source>
</evidence>
<dbReference type="PANTHER" id="PTHR46819:SF1">
    <property type="entry name" value="EF-HAND CALCIUM-BINDING DOMAIN-CONTAINING PROTEIN 7"/>
    <property type="match status" value="1"/>
</dbReference>
<dbReference type="InterPro" id="IPR011992">
    <property type="entry name" value="EF-hand-dom_pair"/>
</dbReference>
<proteinExistence type="inferred from homology"/>
<comment type="function">
    <text evidence="20">Atypical mitochondrial nucleoside-triphosphatase (NTPase) involved in mitochondrial trafficking. Probably involved in control of anterograde transport of mitochondria and their subcellular distribution. Can hydrolyze GTP, ATP and UTP.</text>
</comment>
<feature type="domain" description="EF-hand" evidence="22">
    <location>
        <begin position="273"/>
        <end position="308"/>
    </location>
</feature>
<evidence type="ECO:0000256" key="10">
    <source>
        <dbReference type="ARBA" id="ARBA00022837"/>
    </source>
</evidence>
<dbReference type="Ensembl" id="ENSEEET00000012797.2">
    <property type="protein sequence ID" value="ENSEEEP00000012650.2"/>
    <property type="gene ID" value="ENSEEEG00000006240.2"/>
</dbReference>
<reference evidence="23" key="4">
    <citation type="submission" date="2025-08" db="UniProtKB">
        <authorList>
            <consortium name="Ensembl"/>
        </authorList>
    </citation>
    <scope>IDENTIFICATION</scope>
</reference>
<gene>
    <name evidence="23" type="primary">rhot1b</name>
</gene>
<dbReference type="PROSITE" id="PS50222">
    <property type="entry name" value="EF_HAND_2"/>
    <property type="match status" value="1"/>
</dbReference>
<dbReference type="SUPFAM" id="SSF47473">
    <property type="entry name" value="EF-hand"/>
    <property type="match status" value="1"/>
</dbReference>
<keyword evidence="9" id="KW-0378">Hydrolase</keyword>
<evidence type="ECO:0000256" key="2">
    <source>
        <dbReference type="ARBA" id="ARBA00007981"/>
    </source>
</evidence>
<evidence type="ECO:0000256" key="15">
    <source>
        <dbReference type="ARBA" id="ARBA00040475"/>
    </source>
</evidence>
<evidence type="ECO:0000256" key="1">
    <source>
        <dbReference type="ARBA" id="ARBA00004200"/>
    </source>
</evidence>
<comment type="similarity">
    <text evidence="2">Belongs to the mitochondrial Rho GTPase family.</text>
</comment>
<dbReference type="InterPro" id="IPR002048">
    <property type="entry name" value="EF_hand_dom"/>
</dbReference>
<comment type="subcellular location">
    <subcellularLocation>
        <location evidence="1">Mitochondrion outer membrane</location>
        <topology evidence="1">Single-pass type IV membrane protein</topology>
    </subcellularLocation>
</comment>
<reference evidence="24" key="2">
    <citation type="journal article" date="2017" name="Sci. Adv.">
        <title>A tail of two voltages: Proteomic comparison of the three electric organs of the electric eel.</title>
        <authorList>
            <person name="Traeger L.L."/>
            <person name="Sabat G."/>
            <person name="Barrett-Wilt G.A."/>
            <person name="Wells G.B."/>
            <person name="Sussman M.R."/>
        </authorList>
    </citation>
    <scope>NUCLEOTIDE SEQUENCE [LARGE SCALE GENOMIC DNA]</scope>
</reference>